<gene>
    <name evidence="2" type="ORF">ERS672216_01443</name>
</gene>
<feature type="transmembrane region" description="Helical" evidence="1">
    <location>
        <begin position="211"/>
        <end position="229"/>
    </location>
</feature>
<dbReference type="Proteomes" id="UP000069632">
    <property type="component" value="Unassembled WGS sequence"/>
</dbReference>
<dbReference type="EMBL" id="FIZP01000008">
    <property type="protein sequence ID" value="CZE48488.1"/>
    <property type="molecule type" value="Genomic_DNA"/>
</dbReference>
<evidence type="ECO:0000256" key="1">
    <source>
        <dbReference type="SAM" id="Phobius"/>
    </source>
</evidence>
<protein>
    <submittedName>
        <fullName evidence="2">Peptidase M50</fullName>
    </submittedName>
</protein>
<keyword evidence="1" id="KW-0812">Transmembrane</keyword>
<feature type="transmembrane region" description="Helical" evidence="1">
    <location>
        <begin position="77"/>
        <end position="100"/>
    </location>
</feature>
<feature type="transmembrane region" description="Helical" evidence="1">
    <location>
        <begin position="180"/>
        <end position="204"/>
    </location>
</feature>
<evidence type="ECO:0000313" key="2">
    <source>
        <dbReference type="EMBL" id="CZE48488.1"/>
    </source>
</evidence>
<evidence type="ECO:0000313" key="3">
    <source>
        <dbReference type="Proteomes" id="UP000069632"/>
    </source>
</evidence>
<feature type="transmembrane region" description="Helical" evidence="1">
    <location>
        <begin position="106"/>
        <end position="128"/>
    </location>
</feature>
<feature type="transmembrane region" description="Helical" evidence="1">
    <location>
        <begin position="265"/>
        <end position="284"/>
    </location>
</feature>
<name>A0A128EJF9_9BACT</name>
<reference evidence="2 3" key="1">
    <citation type="submission" date="2016-02" db="EMBL/GenBank/DDBJ databases">
        <authorList>
            <consortium name="Pathogen Informatics"/>
        </authorList>
    </citation>
    <scope>NUCLEOTIDE SEQUENCE [LARGE SCALE GENOMIC DNA]</scope>
    <source>
        <strain evidence="2 3">RC20</strain>
    </source>
</reference>
<keyword evidence="1" id="KW-0472">Membrane</keyword>
<feature type="transmembrane region" description="Helical" evidence="1">
    <location>
        <begin position="140"/>
        <end position="168"/>
    </location>
</feature>
<dbReference type="AlphaFoldDB" id="A0A128EJF9"/>
<feature type="transmembrane region" description="Helical" evidence="1">
    <location>
        <begin position="340"/>
        <end position="358"/>
    </location>
</feature>
<dbReference type="OrthoDB" id="5295665at2"/>
<dbReference type="RefSeq" id="WP_075540377.1">
    <property type="nucleotide sequence ID" value="NZ_CP053844.1"/>
</dbReference>
<sequence length="394" mass="44408">MLLNTFAPPFKLIGGYFLVGLVFLLLSVFWFVFADFNAPASLQTASFFHIFLTGFVMSIIIAALYQLTSVILEKEFFTIKFSLLNLAIYFISASALSYGMLSGNLVFMHAGGGVLFLSFLYFCTTYLLSFLNAKVRTYAFYALLLAGIYLLVGIVLGFCLLLIVSGSLSLDFELFLKLHVYFVLGFIYLIILGASSVLIPMFALSHKVKFTLYKVALIVYVLILVMLFINLNLAYMLFAISFLAFISQVALILKNRVRKAWEYWNLNIVFAFFALLIGAVFFAFGKVGEALFLLCFGFLYAFIVAHMYKIVPFLIWYHYIAPFVGKTKVPMLEDMILKKLAYIALWLNVAGVLVYVFGLKIVGLGLVGMSVLLVLVNMINIFKYIKFGVKNEQS</sequence>
<accession>A0A128EJF9</accession>
<keyword evidence="3" id="KW-1185">Reference proteome</keyword>
<feature type="transmembrane region" description="Helical" evidence="1">
    <location>
        <begin position="290"/>
        <end position="319"/>
    </location>
</feature>
<feature type="transmembrane region" description="Helical" evidence="1">
    <location>
        <begin position="45"/>
        <end position="65"/>
    </location>
</feature>
<proteinExistence type="predicted"/>
<organism evidence="2 3">
    <name type="scientific">Campylobacter geochelonis</name>
    <dbReference type="NCBI Taxonomy" id="1780362"/>
    <lineage>
        <taxon>Bacteria</taxon>
        <taxon>Pseudomonadati</taxon>
        <taxon>Campylobacterota</taxon>
        <taxon>Epsilonproteobacteria</taxon>
        <taxon>Campylobacterales</taxon>
        <taxon>Campylobacteraceae</taxon>
        <taxon>Campylobacter</taxon>
    </lineage>
</organism>
<feature type="transmembrane region" description="Helical" evidence="1">
    <location>
        <begin position="12"/>
        <end position="33"/>
    </location>
</feature>
<feature type="transmembrane region" description="Helical" evidence="1">
    <location>
        <begin position="364"/>
        <end position="385"/>
    </location>
</feature>
<keyword evidence="1" id="KW-1133">Transmembrane helix</keyword>
<feature type="transmembrane region" description="Helical" evidence="1">
    <location>
        <begin position="235"/>
        <end position="253"/>
    </location>
</feature>